<feature type="coiled-coil region" evidence="1">
    <location>
        <begin position="271"/>
        <end position="359"/>
    </location>
</feature>
<keyword evidence="1" id="KW-0175">Coiled coil</keyword>
<evidence type="ECO:0000259" key="2">
    <source>
        <dbReference type="SMART" id="SM00974"/>
    </source>
</evidence>
<dbReference type="SMART" id="SM00974">
    <property type="entry name" value="T5orf172"/>
    <property type="match status" value="1"/>
</dbReference>
<dbReference type="AlphaFoldDB" id="A0A174C1D8"/>
<accession>A0A174C1D8</accession>
<proteinExistence type="predicted"/>
<dbReference type="RefSeq" id="WP_207642525.1">
    <property type="nucleotide sequence ID" value="NZ_CYZV01000012.1"/>
</dbReference>
<organism evidence="3 4">
    <name type="scientific">Clostridium disporicum</name>
    <dbReference type="NCBI Taxonomy" id="84024"/>
    <lineage>
        <taxon>Bacteria</taxon>
        <taxon>Bacillati</taxon>
        <taxon>Bacillota</taxon>
        <taxon>Clostridia</taxon>
        <taxon>Eubacteriales</taxon>
        <taxon>Clostridiaceae</taxon>
        <taxon>Clostridium</taxon>
    </lineage>
</organism>
<protein>
    <submittedName>
        <fullName evidence="3">Phage protein</fullName>
    </submittedName>
</protein>
<dbReference type="Pfam" id="PF13455">
    <property type="entry name" value="MUG113"/>
    <property type="match status" value="1"/>
</dbReference>
<evidence type="ECO:0000313" key="4">
    <source>
        <dbReference type="Proteomes" id="UP000095558"/>
    </source>
</evidence>
<dbReference type="InterPro" id="IPR018306">
    <property type="entry name" value="Phage_T5_Orf172_DNA-bd"/>
</dbReference>
<evidence type="ECO:0000313" key="3">
    <source>
        <dbReference type="EMBL" id="CUO07341.1"/>
    </source>
</evidence>
<dbReference type="EMBL" id="CYZV01000012">
    <property type="protein sequence ID" value="CUO07341.1"/>
    <property type="molecule type" value="Genomic_DNA"/>
</dbReference>
<feature type="coiled-coil region" evidence="1">
    <location>
        <begin position="8"/>
        <end position="110"/>
    </location>
</feature>
<sequence length="487" mass="58052">MFKNIKELFRLRKVIEEKNVELNNLNNNILELNKEKENRIRNLDNEVNAEVEKLRLEKQDEVFKFSEKIENIKLEISKEAEKIERVENLNNEVEKLEKKLSRENKKLNKIKPLYNSIQYIIEKYKDQDIFKENIEDLILKEKFHDDEIEFNPTIKLKLHCMDVKELRKAFNENEKCINEVLKKYEGRYNTKANATIYKLMVIALKAEQQNILYNLKYGKLEKAVEDVKTTTQKYLDIAAEGNQSIFNTMVKFVNEIEFLFIRAVEIEYEYYIKKEQQKEEQARLREQMRQEAEDRKVLEQQKKQIEKEEEKYKTEMSKVEEALARAEDNEVLEKLKMKLEELQNQLDNVEHKKEDIVKRQNGKAGYVYIISNLGSFGDKTFKIGMTRRLNPQDRVDELGDASVPFVFDVHSFIFSDDAVGLEQKLHNILNDKRTNKINFRKEFFNVSIDELEELVQEIEPTAEFNRTMVAEQYRQTISINEESQVLV</sequence>
<dbReference type="Proteomes" id="UP000095558">
    <property type="component" value="Unassembled WGS sequence"/>
</dbReference>
<name>A0A174C1D8_9CLOT</name>
<evidence type="ECO:0000256" key="1">
    <source>
        <dbReference type="SAM" id="Coils"/>
    </source>
</evidence>
<reference evidence="3 4" key="1">
    <citation type="submission" date="2015-09" db="EMBL/GenBank/DDBJ databases">
        <authorList>
            <consortium name="Pathogen Informatics"/>
        </authorList>
    </citation>
    <scope>NUCLEOTIDE SEQUENCE [LARGE SCALE GENOMIC DNA]</scope>
    <source>
        <strain evidence="3 4">2789STDY5834855</strain>
    </source>
</reference>
<feature type="domain" description="Bacteriophage T5 Orf172 DNA-binding" evidence="2">
    <location>
        <begin position="375"/>
        <end position="458"/>
    </location>
</feature>
<gene>
    <name evidence="3" type="ORF">ERS852470_01378</name>
</gene>